<dbReference type="InterPro" id="IPR030400">
    <property type="entry name" value="Sedolisin_dom"/>
</dbReference>
<reference evidence="10" key="1">
    <citation type="journal article" date="2020" name="mSystems">
        <title>Genome- and Community-Level Interaction Insights into Carbon Utilization and Element Cycling Functions of Hydrothermarchaeota in Hydrothermal Sediment.</title>
        <authorList>
            <person name="Zhou Z."/>
            <person name="Liu Y."/>
            <person name="Xu W."/>
            <person name="Pan J."/>
            <person name="Luo Z.H."/>
            <person name="Li M."/>
        </authorList>
    </citation>
    <scope>NUCLEOTIDE SEQUENCE [LARGE SCALE GENOMIC DNA]</scope>
    <source>
        <strain evidence="10">SpSt-125</strain>
    </source>
</reference>
<dbReference type="PANTHER" id="PTHR14218:SF15">
    <property type="entry name" value="TRIPEPTIDYL-PEPTIDASE 1"/>
    <property type="match status" value="1"/>
</dbReference>
<proteinExistence type="predicted"/>
<evidence type="ECO:0000256" key="1">
    <source>
        <dbReference type="ARBA" id="ARBA00001913"/>
    </source>
</evidence>
<dbReference type="InterPro" id="IPR050819">
    <property type="entry name" value="Tripeptidyl-peptidase_I"/>
</dbReference>
<dbReference type="SUPFAM" id="SSF52743">
    <property type="entry name" value="Subtilisin-like"/>
    <property type="match status" value="1"/>
</dbReference>
<gene>
    <name evidence="10" type="ORF">ENO26_06680</name>
</gene>
<feature type="domain" description="Peptidase S53" evidence="9">
    <location>
        <begin position="232"/>
        <end position="639"/>
    </location>
</feature>
<dbReference type="CDD" id="cd11377">
    <property type="entry name" value="Pro-peptidase_S53"/>
    <property type="match status" value="1"/>
</dbReference>
<evidence type="ECO:0000256" key="3">
    <source>
        <dbReference type="ARBA" id="ARBA00022723"/>
    </source>
</evidence>
<evidence type="ECO:0000256" key="8">
    <source>
        <dbReference type="SAM" id="Phobius"/>
    </source>
</evidence>
<evidence type="ECO:0000256" key="7">
    <source>
        <dbReference type="ARBA" id="ARBA00023145"/>
    </source>
</evidence>
<evidence type="ECO:0000313" key="10">
    <source>
        <dbReference type="EMBL" id="HEM67234.1"/>
    </source>
</evidence>
<dbReference type="CDD" id="cd04056">
    <property type="entry name" value="Peptidases_S53"/>
    <property type="match status" value="1"/>
</dbReference>
<keyword evidence="4" id="KW-0378">Hydrolase</keyword>
<dbReference type="AlphaFoldDB" id="A0A7J2U362"/>
<organism evidence="10">
    <name type="scientific">Ignisphaera aggregans</name>
    <dbReference type="NCBI Taxonomy" id="334771"/>
    <lineage>
        <taxon>Archaea</taxon>
        <taxon>Thermoproteota</taxon>
        <taxon>Thermoprotei</taxon>
        <taxon>Desulfurococcales</taxon>
        <taxon>Desulfurococcaceae</taxon>
        <taxon>Ignisphaera</taxon>
    </lineage>
</organism>
<comment type="caution">
    <text evidence="10">The sequence shown here is derived from an EMBL/GenBank/DDBJ whole genome shotgun (WGS) entry which is preliminary data.</text>
</comment>
<evidence type="ECO:0000256" key="2">
    <source>
        <dbReference type="ARBA" id="ARBA00022670"/>
    </source>
</evidence>
<dbReference type="InterPro" id="IPR023828">
    <property type="entry name" value="Peptidase_S8_Ser-AS"/>
</dbReference>
<keyword evidence="6" id="KW-0106">Calcium</keyword>
<evidence type="ECO:0000256" key="5">
    <source>
        <dbReference type="ARBA" id="ARBA00022825"/>
    </source>
</evidence>
<keyword evidence="5" id="KW-0720">Serine protease</keyword>
<name>A0A7J2U362_9CREN</name>
<dbReference type="InterPro" id="IPR036852">
    <property type="entry name" value="Peptidase_S8/S53_dom_sf"/>
</dbReference>
<dbReference type="Gene3D" id="3.40.50.200">
    <property type="entry name" value="Peptidase S8/S53 domain"/>
    <property type="match status" value="1"/>
</dbReference>
<dbReference type="GO" id="GO:0004252">
    <property type="term" value="F:serine-type endopeptidase activity"/>
    <property type="evidence" value="ECO:0007669"/>
    <property type="project" value="InterPro"/>
</dbReference>
<dbReference type="Gene3D" id="2.60.120.200">
    <property type="match status" value="1"/>
</dbReference>
<dbReference type="EMBL" id="DSEU01000044">
    <property type="protein sequence ID" value="HEM67234.1"/>
    <property type="molecule type" value="Genomic_DNA"/>
</dbReference>
<dbReference type="SUPFAM" id="SSF49899">
    <property type="entry name" value="Concanavalin A-like lectins/glucanases"/>
    <property type="match status" value="1"/>
</dbReference>
<dbReference type="InterPro" id="IPR015366">
    <property type="entry name" value="S53_propep"/>
</dbReference>
<dbReference type="Pfam" id="PF00082">
    <property type="entry name" value="Peptidase_S8"/>
    <property type="match status" value="1"/>
</dbReference>
<dbReference type="SMART" id="SM00944">
    <property type="entry name" value="Pro-kuma_activ"/>
    <property type="match status" value="1"/>
</dbReference>
<comment type="cofactor">
    <cofactor evidence="1">
        <name>Ca(2+)</name>
        <dbReference type="ChEBI" id="CHEBI:29108"/>
    </cofactor>
</comment>
<dbReference type="Pfam" id="PF09286">
    <property type="entry name" value="Pro-kuma_activ"/>
    <property type="match status" value="1"/>
</dbReference>
<accession>A0A7J2U362</accession>
<keyword evidence="2" id="KW-0645">Protease</keyword>
<keyword evidence="3" id="KW-0479">Metal-binding</keyword>
<dbReference type="InterPro" id="IPR013320">
    <property type="entry name" value="ConA-like_dom_sf"/>
</dbReference>
<evidence type="ECO:0000256" key="4">
    <source>
        <dbReference type="ARBA" id="ARBA00022801"/>
    </source>
</evidence>
<feature type="transmembrane region" description="Helical" evidence="8">
    <location>
        <begin position="519"/>
        <end position="541"/>
    </location>
</feature>
<dbReference type="GO" id="GO:0046872">
    <property type="term" value="F:metal ion binding"/>
    <property type="evidence" value="ECO:0007669"/>
    <property type="project" value="UniProtKB-KW"/>
</dbReference>
<keyword evidence="8" id="KW-1133">Transmembrane helix</keyword>
<sequence>MHMYNSKKTVLAILVVALISLATVAYLAIAQISQPSEPWVAVPNTAPKAVYESVVVGPAPGDKEITVMLVPKLKLDELNEYLKDVYTPGSLNYRKFLSPFEVYAKFGYGVWQPMVVTYASRFGIQVNASGPFVKLKGRISQFEQFFQTRFAVFRYGNTTFYAPASDIKLPATISRYIAGILGLHNITIAKPQVKYLAKIIETSSDRKVEFTNFTVQIKPSYGMWFWTNPVHVYLPIHIHELYRLNPLYKLGLTGAGQTIVIINAFGDEYIGESLKEFDRWFNLSDPPRFTVMYYQATQFPQEGDYYWGLETALDVEWAHVVAPGANIMLVYTPYPDDSLFMAIADIISWFYNQLIIISLSWGTNEWELKYYGIDITPYETILATAATSGVPVFVASGDWPYDTYYPATSAYVTAVSGTTLFSKPVNNSISAVFATPIYLFETGWGDLLGNVTTYGTTFYYWNCWGGSGGGESKFVPKPWYQAPLPYTNRTTPDIALVASPFTGVHVTRVVRYYYWKRTIIYIGVGGTSLATPLMAGIYAVIQQGYKTKLGFANPYLYRMHFTMQKQYQTTFNPVKPNATLTIGGTAYFWNTVPLMYTSALISYVSGACGPARAKPWQYNTVVGLGSPNAYYLYQLINSNGTVLNLWQRTATYAVTVSNITWPGQFTASLWAYIPSNMSGKPLVFASTLGSSISAAKWIILKSTIDDIVFRLYTSTSTYVECRAPSGILQKYFNTWIHIAVSYNNATGIAKIYLNGAPVATCSIGKYKLLPAPLYIGMGATLAGATYYTGYLANIQIYGTELLDNEIKALTLAGLHGSAVGNYTIVIKSLRSETVIVPKPMLAWYSLDQAKGTTIYSKIGPQATIIGTSYSWALPSYYPATPTYPGISQYQFYNVTAPVIPK</sequence>
<protein>
    <recommendedName>
        <fullName evidence="9">Peptidase S53 domain-containing protein</fullName>
    </recommendedName>
</protein>
<dbReference type="SUPFAM" id="SSF54897">
    <property type="entry name" value="Protease propeptides/inhibitors"/>
    <property type="match status" value="1"/>
</dbReference>
<dbReference type="Pfam" id="PF13385">
    <property type="entry name" value="Laminin_G_3"/>
    <property type="match status" value="1"/>
</dbReference>
<dbReference type="GO" id="GO:0008240">
    <property type="term" value="F:tripeptidyl-peptidase activity"/>
    <property type="evidence" value="ECO:0007669"/>
    <property type="project" value="TreeGrafter"/>
</dbReference>
<keyword evidence="7" id="KW-0865">Zymogen</keyword>
<dbReference type="InterPro" id="IPR000209">
    <property type="entry name" value="Peptidase_S8/S53_dom"/>
</dbReference>
<dbReference type="PANTHER" id="PTHR14218">
    <property type="entry name" value="PROTEASE S8 TRIPEPTIDYL PEPTIDASE I CLN2"/>
    <property type="match status" value="1"/>
</dbReference>
<dbReference type="PROSITE" id="PS51695">
    <property type="entry name" value="SEDOLISIN"/>
    <property type="match status" value="1"/>
</dbReference>
<keyword evidence="8" id="KW-0812">Transmembrane</keyword>
<dbReference type="PROSITE" id="PS00138">
    <property type="entry name" value="SUBTILASE_SER"/>
    <property type="match status" value="1"/>
</dbReference>
<evidence type="ECO:0000256" key="6">
    <source>
        <dbReference type="ARBA" id="ARBA00022837"/>
    </source>
</evidence>
<dbReference type="GO" id="GO:0006508">
    <property type="term" value="P:proteolysis"/>
    <property type="evidence" value="ECO:0007669"/>
    <property type="project" value="UniProtKB-KW"/>
</dbReference>
<evidence type="ECO:0000259" key="9">
    <source>
        <dbReference type="PROSITE" id="PS51695"/>
    </source>
</evidence>
<keyword evidence="8" id="KW-0472">Membrane</keyword>